<comment type="function">
    <text evidence="8 10">This protein binds specifically to 23S rRNA.</text>
</comment>
<dbReference type="PANTHER" id="PTHR13501:SF10">
    <property type="entry name" value="LARGE RIBOSOMAL SUBUNIT PROTEIN UL22M"/>
    <property type="match status" value="1"/>
</dbReference>
<keyword evidence="6 8" id="KW-0687">Ribonucleoprotein</keyword>
<dbReference type="SUPFAM" id="SSF54843">
    <property type="entry name" value="Ribosomal protein L22"/>
    <property type="match status" value="1"/>
</dbReference>
<dbReference type="AlphaFoldDB" id="A0A8F4SJM8"/>
<organism evidence="11">
    <name type="scientific">Ophioglossum vulgatum</name>
    <name type="common">southern adder's-tongue</name>
    <dbReference type="NCBI Taxonomy" id="49227"/>
    <lineage>
        <taxon>Eukaryota</taxon>
        <taxon>Viridiplantae</taxon>
        <taxon>Streptophyta</taxon>
        <taxon>Embryophyta</taxon>
        <taxon>Tracheophyta</taxon>
        <taxon>Polypodiopsida</taxon>
        <taxon>Ophioglossidae</taxon>
        <taxon>Ophioglossales</taxon>
        <taxon>Ophioglossaceae</taxon>
        <taxon>Ophioglossoideae</taxon>
        <taxon>Ophioglossum</taxon>
    </lineage>
</organism>
<dbReference type="PANTHER" id="PTHR13501">
    <property type="entry name" value="CHLOROPLAST 50S RIBOSOMAL PROTEIN L22-RELATED"/>
    <property type="match status" value="1"/>
</dbReference>
<evidence type="ECO:0000313" key="11">
    <source>
        <dbReference type="EMBL" id="QXF60124.1"/>
    </source>
</evidence>
<comment type="similarity">
    <text evidence="1 8 9">Belongs to the universal ribosomal protein uL22 family.</text>
</comment>
<dbReference type="GO" id="GO:0006412">
    <property type="term" value="P:translation"/>
    <property type="evidence" value="ECO:0007669"/>
    <property type="project" value="UniProtKB-UniRule"/>
</dbReference>
<dbReference type="InterPro" id="IPR018260">
    <property type="entry name" value="Ribosomal_uL22_CS"/>
</dbReference>
<keyword evidence="5 8" id="KW-0689">Ribosomal protein</keyword>
<dbReference type="NCBIfam" id="TIGR01044">
    <property type="entry name" value="rplV_bact"/>
    <property type="match status" value="1"/>
</dbReference>
<evidence type="ECO:0000256" key="7">
    <source>
        <dbReference type="ARBA" id="ARBA00035285"/>
    </source>
</evidence>
<comment type="function">
    <text evidence="8 10">The globular domain of the protein is located near the polypeptide exit tunnel on the outside of the subunit, while an extended beta-hairpin is found that lines the wall of the exit tunnel in the center of the 70S ribosome.</text>
</comment>
<evidence type="ECO:0000256" key="2">
    <source>
        <dbReference type="ARBA" id="ARBA00022640"/>
    </source>
</evidence>
<comment type="subcellular location">
    <subcellularLocation>
        <location evidence="8 10">Plastid</location>
        <location evidence="8 10">Chloroplast</location>
    </subcellularLocation>
</comment>
<dbReference type="HAMAP" id="MF_01331_B">
    <property type="entry name" value="Ribosomal_uL22_B"/>
    <property type="match status" value="1"/>
</dbReference>
<evidence type="ECO:0000256" key="4">
    <source>
        <dbReference type="ARBA" id="ARBA00022884"/>
    </source>
</evidence>
<evidence type="ECO:0000256" key="10">
    <source>
        <dbReference type="RuleBase" id="RU004009"/>
    </source>
</evidence>
<dbReference type="CDD" id="cd00336">
    <property type="entry name" value="Ribosomal_L22"/>
    <property type="match status" value="1"/>
</dbReference>
<dbReference type="GO" id="GO:0003735">
    <property type="term" value="F:structural constituent of ribosome"/>
    <property type="evidence" value="ECO:0007669"/>
    <property type="project" value="InterPro"/>
</dbReference>
<keyword evidence="4 8" id="KW-0694">RNA-binding</keyword>
<dbReference type="GO" id="GO:0019843">
    <property type="term" value="F:rRNA binding"/>
    <property type="evidence" value="ECO:0007669"/>
    <property type="project" value="UniProtKB-UniRule"/>
</dbReference>
<geneLocation type="chloroplast" evidence="11"/>
<dbReference type="Pfam" id="PF00237">
    <property type="entry name" value="Ribosomal_L22"/>
    <property type="match status" value="1"/>
</dbReference>
<dbReference type="InterPro" id="IPR047867">
    <property type="entry name" value="Ribosomal_uL22_bac/org-type"/>
</dbReference>
<evidence type="ECO:0000256" key="6">
    <source>
        <dbReference type="ARBA" id="ARBA00023274"/>
    </source>
</evidence>
<dbReference type="GO" id="GO:0009507">
    <property type="term" value="C:chloroplast"/>
    <property type="evidence" value="ECO:0007669"/>
    <property type="project" value="UniProtKB-SubCell"/>
</dbReference>
<evidence type="ECO:0000256" key="3">
    <source>
        <dbReference type="ARBA" id="ARBA00022730"/>
    </source>
</evidence>
<name>A0A8F4SJM8_9MONI</name>
<gene>
    <name evidence="8 11" type="primary">rpl22</name>
</gene>
<dbReference type="Gene3D" id="3.90.470.10">
    <property type="entry name" value="Ribosomal protein L22/L17"/>
    <property type="match status" value="1"/>
</dbReference>
<dbReference type="InterPro" id="IPR005727">
    <property type="entry name" value="Ribosomal_uL22_bac/chlpt-type"/>
</dbReference>
<evidence type="ECO:0000256" key="9">
    <source>
        <dbReference type="RuleBase" id="RU004005"/>
    </source>
</evidence>
<sequence length="122" mass="13542">MGKEVRAVARYVDISACKARRVINQIRGRSYEEALIVLEFMPFRACYPVLQLISSAAANASHNYGLGKTDLFISEAKVDEGSAARRFRPRARGRAFQIRKPTCHITIAMRVKLAVLTKGSGT</sequence>
<evidence type="ECO:0000256" key="1">
    <source>
        <dbReference type="ARBA" id="ARBA00009451"/>
    </source>
</evidence>
<keyword evidence="11" id="KW-0150">Chloroplast</keyword>
<dbReference type="InterPro" id="IPR036394">
    <property type="entry name" value="Ribosomal_uL22_sf"/>
</dbReference>
<keyword evidence="2 11" id="KW-0934">Plastid</keyword>
<accession>A0A8F4SJM8</accession>
<dbReference type="PROSITE" id="PS00464">
    <property type="entry name" value="RIBOSOMAL_L22"/>
    <property type="match status" value="1"/>
</dbReference>
<evidence type="ECO:0000256" key="5">
    <source>
        <dbReference type="ARBA" id="ARBA00022980"/>
    </source>
</evidence>
<proteinExistence type="inferred from homology"/>
<evidence type="ECO:0000256" key="8">
    <source>
        <dbReference type="HAMAP-Rule" id="MF_01331"/>
    </source>
</evidence>
<reference evidence="11" key="1">
    <citation type="submission" date="2021-04" db="EMBL/GenBank/DDBJ databases">
        <title>Ophioglossum vulgatum chloroplast, complete genome.</title>
        <authorList>
            <person name="Hao J.J."/>
            <person name="Liang Y.Y."/>
            <person name="Ping J.J."/>
            <person name="Zhu M.M."/>
            <person name="Feng P.P."/>
            <person name="Su Y.Y."/>
            <person name="Wang T.T."/>
        </authorList>
    </citation>
    <scope>NUCLEOTIDE SEQUENCE</scope>
</reference>
<dbReference type="InterPro" id="IPR001063">
    <property type="entry name" value="Ribosomal_uL22"/>
</dbReference>
<dbReference type="GO" id="GO:0015934">
    <property type="term" value="C:large ribosomal subunit"/>
    <property type="evidence" value="ECO:0007669"/>
    <property type="project" value="InterPro"/>
</dbReference>
<comment type="subunit">
    <text evidence="8">Part of the 50S ribosomal subunit.</text>
</comment>
<keyword evidence="3 8" id="KW-0699">rRNA-binding</keyword>
<protein>
    <recommendedName>
        <fullName evidence="7 8">Large ribosomal subunit protein uL22c</fullName>
    </recommendedName>
</protein>
<dbReference type="EMBL" id="MZ066610">
    <property type="protein sequence ID" value="QXF60124.1"/>
    <property type="molecule type" value="Genomic_DNA"/>
</dbReference>